<dbReference type="AlphaFoldDB" id="A0A3A8I8W8"/>
<comment type="caution">
    <text evidence="1">The sequence shown here is derived from an EMBL/GenBank/DDBJ whole genome shotgun (WGS) entry which is preliminary data.</text>
</comment>
<dbReference type="Proteomes" id="UP000268094">
    <property type="component" value="Unassembled WGS sequence"/>
</dbReference>
<dbReference type="EMBL" id="RAVZ01000309">
    <property type="protein sequence ID" value="RKG76284.1"/>
    <property type="molecule type" value="Genomic_DNA"/>
</dbReference>
<dbReference type="SUPFAM" id="SSF89372">
    <property type="entry name" value="Fucose-specific lectin"/>
    <property type="match status" value="3"/>
</dbReference>
<evidence type="ECO:0000313" key="2">
    <source>
        <dbReference type="Proteomes" id="UP000268094"/>
    </source>
</evidence>
<organism evidence="1 2">
    <name type="scientific">Corallococcus terminator</name>
    <dbReference type="NCBI Taxonomy" id="2316733"/>
    <lineage>
        <taxon>Bacteria</taxon>
        <taxon>Pseudomonadati</taxon>
        <taxon>Myxococcota</taxon>
        <taxon>Myxococcia</taxon>
        <taxon>Myxococcales</taxon>
        <taxon>Cystobacterineae</taxon>
        <taxon>Myxococcaceae</taxon>
        <taxon>Corallococcus</taxon>
    </lineage>
</organism>
<accession>A0A3A8I8W8</accession>
<reference evidence="2" key="1">
    <citation type="submission" date="2018-09" db="EMBL/GenBank/DDBJ databases">
        <authorList>
            <person name="Livingstone P.G."/>
            <person name="Whitworth D.E."/>
        </authorList>
    </citation>
    <scope>NUCLEOTIDE SEQUENCE [LARGE SCALE GENOMIC DNA]</scope>
    <source>
        <strain evidence="2">CA054A</strain>
    </source>
</reference>
<dbReference type="Gene3D" id="2.120.10.70">
    <property type="entry name" value="Fucose-specific lectin"/>
    <property type="match status" value="2"/>
</dbReference>
<name>A0A3A8I8W8_9BACT</name>
<keyword evidence="2" id="KW-1185">Reference proteome</keyword>
<protein>
    <submittedName>
        <fullName evidence="1">Uncharacterized protein</fullName>
    </submittedName>
</protein>
<sequence>MFMPNHTKNSVLVGLAKRGTSDAMTDLVWQPLWQAFEINEVMSNPPSGTMCNGTVYVVYPSTAQDTSNAFYYTCTGTTWSGPNQIDGVLTNVGLSAVTYNNVPYAFYQGTTLNMKNSGQLFAKQLPSGYYWNVLGDQVIMSNIPSAIAFNSEVYVFYQGPGNNETIWYTHTSDISSGNWAASTQVPDIGVASSGSPGAVVFNNQAYIFYQSSNDNTMYYRGMNTAGTWGTEGHVTTVSMTGIPSALDYNGVLYVFYEGSSGGTTWYISSTDTVNWSEPTQVAMIGISASPSLLAYNSQLFSFMQGPGNDSTVFGCPIIPGSAGSLMTSLNNAFLSWAPSAVVYNDQVFVFYQGESESGALSCSIGDSNGWQWPLEVVAKGGMTGSPGAAVYNDVLYVFYQGGDYSPTIYYKTYSTSSGWSAQLTVPNAGMSGWPAPLAWNGQLYLFYEGMGNANGVWYSGFNNTEGWDGSQQMNTSTVTYSNQTGSNHAGTNAPCVVVFNGTPYVGYLANGGQIYINEFSGDSSVCHPNNILGTITASCAFSMAVLNGVLYLAYQEGTTGKLYYTTNTGNPCDGGQWSPPIQLASTPSTSAPGGFTSFTSDALNGFLMFFPVG</sequence>
<gene>
    <name evidence="1" type="ORF">D7V88_32490</name>
</gene>
<evidence type="ECO:0000313" key="1">
    <source>
        <dbReference type="EMBL" id="RKG76284.1"/>
    </source>
</evidence>
<proteinExistence type="predicted"/>